<protein>
    <submittedName>
        <fullName evidence="2">Uncharacterized protein</fullName>
    </submittedName>
</protein>
<feature type="compositionally biased region" description="Acidic residues" evidence="1">
    <location>
        <begin position="197"/>
        <end position="225"/>
    </location>
</feature>
<feature type="compositionally biased region" description="Low complexity" evidence="1">
    <location>
        <begin position="371"/>
        <end position="407"/>
    </location>
</feature>
<dbReference type="Proteomes" id="UP000784294">
    <property type="component" value="Unassembled WGS sequence"/>
</dbReference>
<feature type="compositionally biased region" description="Polar residues" evidence="1">
    <location>
        <begin position="49"/>
        <end position="60"/>
    </location>
</feature>
<feature type="compositionally biased region" description="Acidic residues" evidence="1">
    <location>
        <begin position="161"/>
        <end position="174"/>
    </location>
</feature>
<accession>A0A3S5BT40</accession>
<comment type="caution">
    <text evidence="2">The sequence shown here is derived from an EMBL/GenBank/DDBJ whole genome shotgun (WGS) entry which is preliminary data.</text>
</comment>
<gene>
    <name evidence="2" type="ORF">PXEA_LOCUS31995</name>
</gene>
<feature type="region of interest" description="Disordered" evidence="1">
    <location>
        <begin position="158"/>
        <end position="226"/>
    </location>
</feature>
<organism evidence="2 3">
    <name type="scientific">Protopolystoma xenopodis</name>
    <dbReference type="NCBI Taxonomy" id="117903"/>
    <lineage>
        <taxon>Eukaryota</taxon>
        <taxon>Metazoa</taxon>
        <taxon>Spiralia</taxon>
        <taxon>Lophotrochozoa</taxon>
        <taxon>Platyhelminthes</taxon>
        <taxon>Monogenea</taxon>
        <taxon>Polyopisthocotylea</taxon>
        <taxon>Polystomatidea</taxon>
        <taxon>Polystomatidae</taxon>
        <taxon>Protopolystoma</taxon>
    </lineage>
</organism>
<dbReference type="AlphaFoldDB" id="A0A3S5BT40"/>
<keyword evidence="3" id="KW-1185">Reference proteome</keyword>
<feature type="compositionally biased region" description="Basic and acidic residues" evidence="1">
    <location>
        <begin position="175"/>
        <end position="185"/>
    </location>
</feature>
<name>A0A3S5BT40_9PLAT</name>
<evidence type="ECO:0000313" key="2">
    <source>
        <dbReference type="EMBL" id="VEL38555.1"/>
    </source>
</evidence>
<feature type="region of interest" description="Disordered" evidence="1">
    <location>
        <begin position="348"/>
        <end position="458"/>
    </location>
</feature>
<dbReference type="EMBL" id="CAAALY010258256">
    <property type="protein sequence ID" value="VEL38555.1"/>
    <property type="molecule type" value="Genomic_DNA"/>
</dbReference>
<feature type="region of interest" description="Disordered" evidence="1">
    <location>
        <begin position="1"/>
        <end position="78"/>
    </location>
</feature>
<evidence type="ECO:0000313" key="3">
    <source>
        <dbReference type="Proteomes" id="UP000784294"/>
    </source>
</evidence>
<evidence type="ECO:0000256" key="1">
    <source>
        <dbReference type="SAM" id="MobiDB-lite"/>
    </source>
</evidence>
<proteinExistence type="predicted"/>
<reference evidence="2" key="1">
    <citation type="submission" date="2018-11" db="EMBL/GenBank/DDBJ databases">
        <authorList>
            <consortium name="Pathogen Informatics"/>
        </authorList>
    </citation>
    <scope>NUCLEOTIDE SEQUENCE</scope>
</reference>
<sequence>MTWSPKTNNNSAESSNTNGNSSGANKASNSTSASSSDSDHSCSKYEASARQTVRQAQKVSNPEAIVGSSKTDHISLNNNHSNGNSCGLSNQLDSSTISVNSISTPTCGLGGGKTSDQSGSDRGNATLSFLSSLQKGSTNPYCLSDRCFVARNCGAVKSDEAGDEVGDGDGDDEGDRSQPRRREEIGGVGSITGLSENGDDDEEEDEEEEGEEEEEEEEGEGESEGETNVYVEEHAKLGLYFQPPASFVDDLTHRDVMFPRQPGSPSEGQHSGLERSAMPSNGYFTDVYPLAHTLSYPATACYYASSPQTPVYRHGNSTYLLADYASTDPMSLASSDARLLQPQAQVQGQSSCLSGPTSSLILPTPYQPQGSSSLSSAASSPNAVASTSSSVSASSTSTSSSSSSPVADRIHRRVTKQLNSEPTPSSPFHRPPQLCCPAFGRLPEDSAERMSTPSGYPVADGPAWPAGLAFAETARPSRDSGSRPPLHTAMLYQASFPESLVPEAVDGVNGDGDVNADVNTGAAPPSAGGYPLDYLQFAVAPSPQYPAPRLRVPGTRLADKSSTGTEPNFMKLITPSGRLGVWPSPHPPTDGPGFDWLDVKHHESATVTSSSLAYSQRTVDTMRSSAVKTSDGAMLPNSRLDEFAQLEMVHFATAAGAFTSSMPASSMLQARPQASG</sequence>
<feature type="compositionally biased region" description="Polar residues" evidence="1">
    <location>
        <begin position="348"/>
        <end position="361"/>
    </location>
</feature>
<feature type="compositionally biased region" description="Low complexity" evidence="1">
    <location>
        <begin position="8"/>
        <end position="36"/>
    </location>
</feature>